<dbReference type="SMART" id="SM00849">
    <property type="entry name" value="Lactamase_B"/>
    <property type="match status" value="1"/>
</dbReference>
<accession>A0A9D9HRW2</accession>
<protein>
    <submittedName>
        <fullName evidence="3">MBL fold metallo-hydrolase</fullName>
    </submittedName>
</protein>
<dbReference type="Gene3D" id="3.60.15.10">
    <property type="entry name" value="Ribonuclease Z/Hydroxyacylglutathione hydrolase-like"/>
    <property type="match status" value="1"/>
</dbReference>
<feature type="chain" id="PRO_5039600809" evidence="1">
    <location>
        <begin position="21"/>
        <end position="506"/>
    </location>
</feature>
<sequence>MSHKIKIIILLCIASVVAHATQPIFSNKDITATEIEGGVTVLETSDKTTLYLVEGDSAALLIDTGTSIADLDKIVAKLTQKPFHVVATHGHPDHIGNIRFFPEFYMHPGDTVLSTPQLKEYNGRVLPIVEGDRFELGGRTLEVIHTPGHTPGSITLIDYANHMAFTGDAFGSGQLWMQLQPQIPFVTLIESCGRMIEIMAEKGVDKLYVGHYPYLKRPLGIDYLIDINLAARAIDSGDTASAVPFSNEAMLLRHGTAEIVFLPEVAGLRQLTPKRVMLKLDDVHYGEGNHAVPPRWNRLIDYLKTNHLKANLGIIGYSLQSNRTDFFRWLQQTDSIDGIEFWNHGFHNRTGLEEPGEFEQDFASQQQALHLTDSLCIAKTGITLHAWGPHWTNCNEFTDSALATIPNIQLVLGHQTLPVLNHYKGLRIHETLEMEYPFHNPVYNKFLINYLGRWRNCNTFYLQGHPNSWDDARWKEFEKIIERLKADGTQFINLSEYIANPDGNCQ</sequence>
<dbReference type="InterPro" id="IPR036866">
    <property type="entry name" value="RibonucZ/Hydroxyglut_hydro"/>
</dbReference>
<name>A0A9D9HRW2_9BACT</name>
<evidence type="ECO:0000259" key="2">
    <source>
        <dbReference type="SMART" id="SM00849"/>
    </source>
</evidence>
<dbReference type="InterPro" id="IPR011330">
    <property type="entry name" value="Glyco_hydro/deAcase_b/a-brl"/>
</dbReference>
<proteinExistence type="predicted"/>
<dbReference type="AlphaFoldDB" id="A0A9D9HRW2"/>
<keyword evidence="1" id="KW-0732">Signal</keyword>
<evidence type="ECO:0000256" key="1">
    <source>
        <dbReference type="SAM" id="SignalP"/>
    </source>
</evidence>
<dbReference type="Pfam" id="PF00753">
    <property type="entry name" value="Lactamase_B"/>
    <property type="match status" value="1"/>
</dbReference>
<dbReference type="PANTHER" id="PTHR42951">
    <property type="entry name" value="METALLO-BETA-LACTAMASE DOMAIN-CONTAINING"/>
    <property type="match status" value="1"/>
</dbReference>
<comment type="caution">
    <text evidence="3">The sequence shown here is derived from an EMBL/GenBank/DDBJ whole genome shotgun (WGS) entry which is preliminary data.</text>
</comment>
<dbReference type="EMBL" id="JADIMG010000002">
    <property type="protein sequence ID" value="MBO8458728.1"/>
    <property type="molecule type" value="Genomic_DNA"/>
</dbReference>
<dbReference type="InterPro" id="IPR001279">
    <property type="entry name" value="Metallo-B-lactamas"/>
</dbReference>
<dbReference type="SUPFAM" id="SSF88713">
    <property type="entry name" value="Glycoside hydrolase/deacetylase"/>
    <property type="match status" value="1"/>
</dbReference>
<evidence type="ECO:0000313" key="3">
    <source>
        <dbReference type="EMBL" id="MBO8458728.1"/>
    </source>
</evidence>
<dbReference type="InterPro" id="IPR050855">
    <property type="entry name" value="NDM-1-like"/>
</dbReference>
<reference evidence="3" key="1">
    <citation type="submission" date="2020-10" db="EMBL/GenBank/DDBJ databases">
        <authorList>
            <person name="Gilroy R."/>
        </authorList>
    </citation>
    <scope>NUCLEOTIDE SEQUENCE</scope>
    <source>
        <strain evidence="3">G3-3990</strain>
    </source>
</reference>
<feature type="domain" description="Metallo-beta-lactamase" evidence="2">
    <location>
        <begin position="47"/>
        <end position="211"/>
    </location>
</feature>
<dbReference type="PANTHER" id="PTHR42951:SF22">
    <property type="entry name" value="METALLO BETA-LACTAMASE SUPERFAMILY LIPOPROTEIN"/>
    <property type="match status" value="1"/>
</dbReference>
<dbReference type="Gene3D" id="3.20.20.370">
    <property type="entry name" value="Glycoside hydrolase/deacetylase"/>
    <property type="match status" value="1"/>
</dbReference>
<dbReference type="GO" id="GO:0005975">
    <property type="term" value="P:carbohydrate metabolic process"/>
    <property type="evidence" value="ECO:0007669"/>
    <property type="project" value="InterPro"/>
</dbReference>
<reference evidence="3" key="2">
    <citation type="journal article" date="2021" name="PeerJ">
        <title>Extensive microbial diversity within the chicken gut microbiome revealed by metagenomics and culture.</title>
        <authorList>
            <person name="Gilroy R."/>
            <person name="Ravi A."/>
            <person name="Getino M."/>
            <person name="Pursley I."/>
            <person name="Horton D.L."/>
            <person name="Alikhan N.F."/>
            <person name="Baker D."/>
            <person name="Gharbi K."/>
            <person name="Hall N."/>
            <person name="Watson M."/>
            <person name="Adriaenssens E.M."/>
            <person name="Foster-Nyarko E."/>
            <person name="Jarju S."/>
            <person name="Secka A."/>
            <person name="Antonio M."/>
            <person name="Oren A."/>
            <person name="Chaudhuri R.R."/>
            <person name="La Ragione R."/>
            <person name="Hildebrand F."/>
            <person name="Pallen M.J."/>
        </authorList>
    </citation>
    <scope>NUCLEOTIDE SEQUENCE</scope>
    <source>
        <strain evidence="3">G3-3990</strain>
    </source>
</reference>
<gene>
    <name evidence="3" type="ORF">IAA73_00100</name>
</gene>
<organism evidence="3 4">
    <name type="scientific">Candidatus Gallipaludibacter merdavium</name>
    <dbReference type="NCBI Taxonomy" id="2840839"/>
    <lineage>
        <taxon>Bacteria</taxon>
        <taxon>Pseudomonadati</taxon>
        <taxon>Bacteroidota</taxon>
        <taxon>Bacteroidia</taxon>
        <taxon>Bacteroidales</taxon>
        <taxon>Candidatus Gallipaludibacter</taxon>
    </lineage>
</organism>
<dbReference type="Proteomes" id="UP000823641">
    <property type="component" value="Unassembled WGS sequence"/>
</dbReference>
<dbReference type="SUPFAM" id="SSF56281">
    <property type="entry name" value="Metallo-hydrolase/oxidoreductase"/>
    <property type="match status" value="1"/>
</dbReference>
<evidence type="ECO:0000313" key="4">
    <source>
        <dbReference type="Proteomes" id="UP000823641"/>
    </source>
</evidence>
<feature type="signal peptide" evidence="1">
    <location>
        <begin position="1"/>
        <end position="20"/>
    </location>
</feature>